<dbReference type="RefSeq" id="WP_158738821.1">
    <property type="nucleotide sequence ID" value="NZ_JAFBEP010000015.1"/>
</dbReference>
<comment type="caution">
    <text evidence="6">The sequence shown here is derived from an EMBL/GenBank/DDBJ whole genome shotgun (WGS) entry which is preliminary data.</text>
</comment>
<evidence type="ECO:0000256" key="3">
    <source>
        <dbReference type="ARBA" id="ARBA00023098"/>
    </source>
</evidence>
<dbReference type="PANTHER" id="PTHR14226:SF29">
    <property type="entry name" value="NEUROPATHY TARGET ESTERASE SWS"/>
    <property type="match status" value="1"/>
</dbReference>
<dbReference type="EMBL" id="WSLF01000001">
    <property type="protein sequence ID" value="KAE9636902.1"/>
    <property type="molecule type" value="Genomic_DNA"/>
</dbReference>
<protein>
    <recommendedName>
        <fullName evidence="5">PNPLA domain-containing protein</fullName>
    </recommendedName>
</protein>
<dbReference type="PROSITE" id="PS51635">
    <property type="entry name" value="PNPLA"/>
    <property type="match status" value="1"/>
</dbReference>
<reference evidence="6 7" key="1">
    <citation type="submission" date="2019-12" db="EMBL/GenBank/DDBJ databases">
        <title>Defluviitalea raffinosedens, isolated from a biogas fermenter, genome sequencing and characterization.</title>
        <authorList>
            <person name="Rettenmaier R."/>
            <person name="Schneider M."/>
            <person name="Neuhaus K."/>
            <person name="Liebl W."/>
            <person name="Zverlov V."/>
        </authorList>
    </citation>
    <scope>NUCLEOTIDE SEQUENCE [LARGE SCALE GENOMIC DNA]</scope>
    <source>
        <strain evidence="6 7">249c-K6</strain>
    </source>
</reference>
<keyword evidence="3 4" id="KW-0443">Lipid metabolism</keyword>
<dbReference type="PANTHER" id="PTHR14226">
    <property type="entry name" value="NEUROPATHY TARGET ESTERASE/SWISS CHEESE D.MELANOGASTER"/>
    <property type="match status" value="1"/>
</dbReference>
<keyword evidence="1 4" id="KW-0378">Hydrolase</keyword>
<proteinExistence type="predicted"/>
<dbReference type="GO" id="GO:0016042">
    <property type="term" value="P:lipid catabolic process"/>
    <property type="evidence" value="ECO:0007669"/>
    <property type="project" value="UniProtKB-UniRule"/>
</dbReference>
<evidence type="ECO:0000313" key="6">
    <source>
        <dbReference type="EMBL" id="KAE9636902.1"/>
    </source>
</evidence>
<dbReference type="Gene3D" id="3.40.1090.10">
    <property type="entry name" value="Cytosolic phospholipase A2 catalytic domain"/>
    <property type="match status" value="1"/>
</dbReference>
<name>A0A7C8LJC6_9FIRM</name>
<dbReference type="InterPro" id="IPR050301">
    <property type="entry name" value="NTE"/>
</dbReference>
<feature type="short sequence motif" description="DGA/G" evidence="4">
    <location>
        <begin position="185"/>
        <end position="187"/>
    </location>
</feature>
<evidence type="ECO:0000313" key="7">
    <source>
        <dbReference type="Proteomes" id="UP000483018"/>
    </source>
</evidence>
<feature type="domain" description="PNPLA" evidence="5">
    <location>
        <begin position="5"/>
        <end position="198"/>
    </location>
</feature>
<keyword evidence="2 4" id="KW-0442">Lipid degradation</keyword>
<dbReference type="OrthoDB" id="9770965at2"/>
<feature type="short sequence motif" description="GXGXXG" evidence="4">
    <location>
        <begin position="9"/>
        <end position="14"/>
    </location>
</feature>
<dbReference type="Pfam" id="PF01734">
    <property type="entry name" value="Patatin"/>
    <property type="match status" value="1"/>
</dbReference>
<dbReference type="InterPro" id="IPR016035">
    <property type="entry name" value="Acyl_Trfase/lysoPLipase"/>
</dbReference>
<sequence>MKIGLALSGGGVRGMSHVGALKALIENGIRPDLIAGASAGAIIAGLYAYGYEPDEIEAIIKENIFYIIDIDYLQIIRTLLNFHQIKTKGLSGLIKGQRLEKILRYYTENQKIKDSRIPVAISATRVQNGDCFYFVSDKSCLRDESKIKYVDDISICDAIRASIAFPAVFQPKNILYCGEIISLMDGGVVDNIPIRILQKMGADVVIGINLGYNGRMERDIDSFIEIGEQAIAIMSYMVTKKEYSGREQSVYIYNPEIWDISLLQLSAIDECIRKGYEAMKKHIVPIKKKLKI</sequence>
<keyword evidence="7" id="KW-1185">Reference proteome</keyword>
<evidence type="ECO:0000259" key="5">
    <source>
        <dbReference type="PROSITE" id="PS51635"/>
    </source>
</evidence>
<dbReference type="InterPro" id="IPR002641">
    <property type="entry name" value="PNPLA_dom"/>
</dbReference>
<accession>A0A7C8LJC6</accession>
<gene>
    <name evidence="6" type="ORF">GND95_00275</name>
</gene>
<dbReference type="AlphaFoldDB" id="A0A7C8LJC6"/>
<evidence type="ECO:0000256" key="4">
    <source>
        <dbReference type="PROSITE-ProRule" id="PRU01161"/>
    </source>
</evidence>
<feature type="active site" description="Nucleophile" evidence="4">
    <location>
        <position position="38"/>
    </location>
</feature>
<evidence type="ECO:0000256" key="2">
    <source>
        <dbReference type="ARBA" id="ARBA00022963"/>
    </source>
</evidence>
<feature type="active site" description="Proton acceptor" evidence="4">
    <location>
        <position position="185"/>
    </location>
</feature>
<dbReference type="GO" id="GO:0016787">
    <property type="term" value="F:hydrolase activity"/>
    <property type="evidence" value="ECO:0007669"/>
    <property type="project" value="UniProtKB-UniRule"/>
</dbReference>
<feature type="short sequence motif" description="GXSXG" evidence="4">
    <location>
        <begin position="36"/>
        <end position="40"/>
    </location>
</feature>
<organism evidence="6 7">
    <name type="scientific">Defluviitalea raffinosedens</name>
    <dbReference type="NCBI Taxonomy" id="1450156"/>
    <lineage>
        <taxon>Bacteria</taxon>
        <taxon>Bacillati</taxon>
        <taxon>Bacillota</taxon>
        <taxon>Clostridia</taxon>
        <taxon>Lachnospirales</taxon>
        <taxon>Defluviitaleaceae</taxon>
        <taxon>Defluviitalea</taxon>
    </lineage>
</organism>
<dbReference type="SUPFAM" id="SSF52151">
    <property type="entry name" value="FabD/lysophospholipase-like"/>
    <property type="match status" value="1"/>
</dbReference>
<evidence type="ECO:0000256" key="1">
    <source>
        <dbReference type="ARBA" id="ARBA00022801"/>
    </source>
</evidence>
<dbReference type="Proteomes" id="UP000483018">
    <property type="component" value="Unassembled WGS sequence"/>
</dbReference>